<evidence type="ECO:0000313" key="3">
    <source>
        <dbReference type="Proteomes" id="UP001286313"/>
    </source>
</evidence>
<feature type="compositionally biased region" description="Low complexity" evidence="1">
    <location>
        <begin position="295"/>
        <end position="305"/>
    </location>
</feature>
<protein>
    <submittedName>
        <fullName evidence="2">Uncharacterized protein</fullName>
    </submittedName>
</protein>
<feature type="compositionally biased region" description="Basic and acidic residues" evidence="1">
    <location>
        <begin position="239"/>
        <end position="253"/>
    </location>
</feature>
<name>A0AAE1FW17_PETCI</name>
<dbReference type="AlphaFoldDB" id="A0AAE1FW17"/>
<organism evidence="2 3">
    <name type="scientific">Petrolisthes cinctipes</name>
    <name type="common">Flat porcelain crab</name>
    <dbReference type="NCBI Taxonomy" id="88211"/>
    <lineage>
        <taxon>Eukaryota</taxon>
        <taxon>Metazoa</taxon>
        <taxon>Ecdysozoa</taxon>
        <taxon>Arthropoda</taxon>
        <taxon>Crustacea</taxon>
        <taxon>Multicrustacea</taxon>
        <taxon>Malacostraca</taxon>
        <taxon>Eumalacostraca</taxon>
        <taxon>Eucarida</taxon>
        <taxon>Decapoda</taxon>
        <taxon>Pleocyemata</taxon>
        <taxon>Anomura</taxon>
        <taxon>Galatheoidea</taxon>
        <taxon>Porcellanidae</taxon>
        <taxon>Petrolisthes</taxon>
    </lineage>
</organism>
<reference evidence="2" key="1">
    <citation type="submission" date="2023-10" db="EMBL/GenBank/DDBJ databases">
        <title>Genome assemblies of two species of porcelain crab, Petrolisthes cinctipes and Petrolisthes manimaculis (Anomura: Porcellanidae).</title>
        <authorList>
            <person name="Angst P."/>
        </authorList>
    </citation>
    <scope>NUCLEOTIDE SEQUENCE</scope>
    <source>
        <strain evidence="2">PB745_01</strain>
        <tissue evidence="2">Gill</tissue>
    </source>
</reference>
<comment type="caution">
    <text evidence="2">The sequence shown here is derived from an EMBL/GenBank/DDBJ whole genome shotgun (WGS) entry which is preliminary data.</text>
</comment>
<proteinExistence type="predicted"/>
<keyword evidence="3" id="KW-1185">Reference proteome</keyword>
<evidence type="ECO:0000313" key="2">
    <source>
        <dbReference type="EMBL" id="KAK3881682.1"/>
    </source>
</evidence>
<feature type="region of interest" description="Disordered" evidence="1">
    <location>
        <begin position="270"/>
        <end position="315"/>
    </location>
</feature>
<gene>
    <name evidence="2" type="ORF">Pcinc_013901</name>
</gene>
<dbReference type="EMBL" id="JAWQEG010001187">
    <property type="protein sequence ID" value="KAK3881682.1"/>
    <property type="molecule type" value="Genomic_DNA"/>
</dbReference>
<dbReference type="Proteomes" id="UP001286313">
    <property type="component" value="Unassembled WGS sequence"/>
</dbReference>
<feature type="compositionally biased region" description="Pro residues" evidence="1">
    <location>
        <begin position="284"/>
        <end position="294"/>
    </location>
</feature>
<accession>A0AAE1FW17</accession>
<feature type="region of interest" description="Disordered" evidence="1">
    <location>
        <begin position="230"/>
        <end position="253"/>
    </location>
</feature>
<evidence type="ECO:0000256" key="1">
    <source>
        <dbReference type="SAM" id="MobiDB-lite"/>
    </source>
</evidence>
<sequence length="331" mass="35877">MGSELKRHSGGGNGATLAKYYEGVLAGAGAQNTPAVVPVATSAPLVNGSTVQGPTPVPVSGGVPLPGICSSHTTARNENPIVRSLPKTQFSLKSELLRYQKPPPAMESLSIQSQPYRTLPLLQPSAKVRADLGVGSISHLKMQDDHISGLKEPQVGGQVVQLKKPLLDPDTPTDTDTQYPQLRKHSAGNLLTPNEHENERENLCITNKRSGGRSRSLCYTVTTNRVEELDDDEQVTLSRESDESPLESRYHNEDQQVECTIKLNLPEVRGTSEEVEVEETVRLAPPPRPPPPVTPVETVSVSQTVKVRRDDTTTTGDTTLSKLVIISEKKH</sequence>